<accession>A0A1F5NC27</accession>
<reference evidence="5 6" key="1">
    <citation type="journal article" date="2016" name="Nat. Commun.">
        <title>Thousands of microbial genomes shed light on interconnected biogeochemical processes in an aquifer system.</title>
        <authorList>
            <person name="Anantharaman K."/>
            <person name="Brown C.T."/>
            <person name="Hug L.A."/>
            <person name="Sharon I."/>
            <person name="Castelle C.J."/>
            <person name="Probst A.J."/>
            <person name="Thomas B.C."/>
            <person name="Singh A."/>
            <person name="Wilkins M.J."/>
            <person name="Karaoz U."/>
            <person name="Brodie E.L."/>
            <person name="Williams K.H."/>
            <person name="Hubbard S.S."/>
            <person name="Banfield J.F."/>
        </authorList>
    </citation>
    <scope>NUCLEOTIDE SEQUENCE [LARGE SCALE GENOMIC DNA]</scope>
</reference>
<gene>
    <name evidence="5" type="ORF">A3K06_03010</name>
</gene>
<evidence type="ECO:0000256" key="1">
    <source>
        <dbReference type="ARBA" id="ARBA00022490"/>
    </source>
</evidence>
<evidence type="ECO:0000256" key="4">
    <source>
        <dbReference type="ARBA" id="ARBA00023306"/>
    </source>
</evidence>
<evidence type="ECO:0000256" key="3">
    <source>
        <dbReference type="ARBA" id="ARBA00022829"/>
    </source>
</evidence>
<evidence type="ECO:0000256" key="2">
    <source>
        <dbReference type="ARBA" id="ARBA00022618"/>
    </source>
</evidence>
<dbReference type="PANTHER" id="PTHR34298">
    <property type="entry name" value="SEGREGATION AND CONDENSATION PROTEIN B"/>
    <property type="match status" value="1"/>
</dbReference>
<name>A0A1F5NC27_9BACT</name>
<proteinExistence type="predicted"/>
<dbReference type="InterPro" id="IPR036388">
    <property type="entry name" value="WH-like_DNA-bd_sf"/>
</dbReference>
<dbReference type="PANTHER" id="PTHR34298:SF2">
    <property type="entry name" value="SEGREGATION AND CONDENSATION PROTEIN B"/>
    <property type="match status" value="1"/>
</dbReference>
<dbReference type="GO" id="GO:0051301">
    <property type="term" value="P:cell division"/>
    <property type="evidence" value="ECO:0007669"/>
    <property type="project" value="UniProtKB-KW"/>
</dbReference>
<evidence type="ECO:0000313" key="5">
    <source>
        <dbReference type="EMBL" id="OGE75133.1"/>
    </source>
</evidence>
<keyword evidence="1" id="KW-0963">Cytoplasm</keyword>
<dbReference type="AlphaFoldDB" id="A0A1F5NC27"/>
<dbReference type="EMBL" id="MFEG01000034">
    <property type="protein sequence ID" value="OGE75133.1"/>
    <property type="molecule type" value="Genomic_DNA"/>
</dbReference>
<dbReference type="InterPro" id="IPR036390">
    <property type="entry name" value="WH_DNA-bd_sf"/>
</dbReference>
<dbReference type="Proteomes" id="UP000176547">
    <property type="component" value="Unassembled WGS sequence"/>
</dbReference>
<keyword evidence="4" id="KW-0131">Cell cycle</keyword>
<comment type="caution">
    <text evidence="5">The sequence shown here is derived from an EMBL/GenBank/DDBJ whole genome shotgun (WGS) entry which is preliminary data.</text>
</comment>
<dbReference type="GO" id="GO:0051304">
    <property type="term" value="P:chromosome separation"/>
    <property type="evidence" value="ECO:0007669"/>
    <property type="project" value="InterPro"/>
</dbReference>
<organism evidence="5 6">
    <name type="scientific">Candidatus Doudnabacteria bacterium RIFCSPHIGHO2_01_52_17</name>
    <dbReference type="NCBI Taxonomy" id="1817820"/>
    <lineage>
        <taxon>Bacteria</taxon>
        <taxon>Candidatus Doudnaibacteriota</taxon>
    </lineage>
</organism>
<keyword evidence="3" id="KW-0159">Chromosome partition</keyword>
<dbReference type="Gene3D" id="1.10.10.10">
    <property type="entry name" value="Winged helix-like DNA-binding domain superfamily/Winged helix DNA-binding domain"/>
    <property type="match status" value="2"/>
</dbReference>
<dbReference type="PIRSF" id="PIRSF019345">
    <property type="entry name" value="ScpB"/>
    <property type="match status" value="1"/>
</dbReference>
<protein>
    <submittedName>
        <fullName evidence="5">SMC-Scp complex subunit ScpB</fullName>
    </submittedName>
</protein>
<evidence type="ECO:0000313" key="6">
    <source>
        <dbReference type="Proteomes" id="UP000176547"/>
    </source>
</evidence>
<dbReference type="InterPro" id="IPR005234">
    <property type="entry name" value="ScpB_csome_segregation"/>
</dbReference>
<dbReference type="SUPFAM" id="SSF46785">
    <property type="entry name" value="Winged helix' DNA-binding domain"/>
    <property type="match status" value="2"/>
</dbReference>
<sequence length="204" mass="22922">MAFQISLIFLERFNGVDLKKTIEAILFVAGRPVNIRELEKTTGAPKDTVTQALSEIKDGRKDSGVILLEQNGAYLLSTNPDCSPQVKDFLNLELREKLTDATLETLAIITYKQPVSRAEIEAIRGVNSQYSLRILMMRGLVERIPSPKDARMHLYRTTHEFLQNLGIRDIKELPDFSELTAKVKPPEGFLDLTQPPQSKNEGAV</sequence>
<dbReference type="Pfam" id="PF04079">
    <property type="entry name" value="SMC_ScpB"/>
    <property type="match status" value="1"/>
</dbReference>
<dbReference type="NCBIfam" id="TIGR00281">
    <property type="entry name" value="SMC-Scp complex subunit ScpB"/>
    <property type="match status" value="1"/>
</dbReference>
<keyword evidence="2" id="KW-0132">Cell division</keyword>